<name>A0A9W6Q270_9ACTN</name>
<evidence type="ECO:0000313" key="2">
    <source>
        <dbReference type="Proteomes" id="UP001165041"/>
    </source>
</evidence>
<reference evidence="1" key="1">
    <citation type="submission" date="2023-02" db="EMBL/GenBank/DDBJ databases">
        <title>Kitasatospora phosalacinea NBRC 14627.</title>
        <authorList>
            <person name="Ichikawa N."/>
            <person name="Sato H."/>
            <person name="Tonouchi N."/>
        </authorList>
    </citation>
    <scope>NUCLEOTIDE SEQUENCE</scope>
    <source>
        <strain evidence="1">NBRC 14627</strain>
    </source>
</reference>
<protein>
    <submittedName>
        <fullName evidence="1">Uncharacterized protein</fullName>
    </submittedName>
</protein>
<dbReference type="RefSeq" id="WP_285733179.1">
    <property type="nucleotide sequence ID" value="NZ_BSSA01000001.1"/>
</dbReference>
<accession>A0A9W6Q270</accession>
<gene>
    <name evidence="1" type="ORF">Kpho02_06310</name>
</gene>
<dbReference type="Proteomes" id="UP001165041">
    <property type="component" value="Unassembled WGS sequence"/>
</dbReference>
<sequence>MEPTEPEGGEPACFLNLVCEECGKVRENGRCPQCAPVAEPAADPAPAQEG</sequence>
<organism evidence="1 2">
    <name type="scientific">Kitasatospora phosalacinea</name>
    <dbReference type="NCBI Taxonomy" id="2065"/>
    <lineage>
        <taxon>Bacteria</taxon>
        <taxon>Bacillati</taxon>
        <taxon>Actinomycetota</taxon>
        <taxon>Actinomycetes</taxon>
        <taxon>Kitasatosporales</taxon>
        <taxon>Streptomycetaceae</taxon>
        <taxon>Kitasatospora</taxon>
    </lineage>
</organism>
<evidence type="ECO:0000313" key="1">
    <source>
        <dbReference type="EMBL" id="GLW68332.1"/>
    </source>
</evidence>
<dbReference type="AlphaFoldDB" id="A0A9W6Q270"/>
<proteinExistence type="predicted"/>
<comment type="caution">
    <text evidence="1">The sequence shown here is derived from an EMBL/GenBank/DDBJ whole genome shotgun (WGS) entry which is preliminary data.</text>
</comment>
<dbReference type="EMBL" id="BSSA01000001">
    <property type="protein sequence ID" value="GLW68332.1"/>
    <property type="molecule type" value="Genomic_DNA"/>
</dbReference>